<feature type="transmembrane region" description="Helical" evidence="1">
    <location>
        <begin position="42"/>
        <end position="62"/>
    </location>
</feature>
<evidence type="ECO:0000313" key="2">
    <source>
        <dbReference type="EMBL" id="SDZ31828.1"/>
    </source>
</evidence>
<dbReference type="EMBL" id="FNQC01000010">
    <property type="protein sequence ID" value="SDZ31828.1"/>
    <property type="molecule type" value="Genomic_DNA"/>
</dbReference>
<evidence type="ECO:0000313" key="3">
    <source>
        <dbReference type="Proteomes" id="UP000199663"/>
    </source>
</evidence>
<keyword evidence="1" id="KW-1133">Transmembrane helix</keyword>
<protein>
    <recommendedName>
        <fullName evidence="4">PH domain-containing protein</fullName>
    </recommendedName>
</protein>
<evidence type="ECO:0000256" key="1">
    <source>
        <dbReference type="SAM" id="Phobius"/>
    </source>
</evidence>
<organism evidence="2 3">
    <name type="scientific">Rhodonellum ikkaensis</name>
    <dbReference type="NCBI Taxonomy" id="336829"/>
    <lineage>
        <taxon>Bacteria</taxon>
        <taxon>Pseudomonadati</taxon>
        <taxon>Bacteroidota</taxon>
        <taxon>Cytophagia</taxon>
        <taxon>Cytophagales</taxon>
        <taxon>Cytophagaceae</taxon>
        <taxon>Rhodonellum</taxon>
    </lineage>
</organism>
<keyword evidence="1" id="KW-0472">Membrane</keyword>
<dbReference type="RefSeq" id="WP_022582267.1">
    <property type="nucleotide sequence ID" value="NZ_FNQC01000010.1"/>
</dbReference>
<sequence length="142" mass="16995">MKKIKFDDLSYNWYFISIILLSSILLSIGYFELIAFENPKSYKYFTASGHFIQIILLGRMFWFKNYVQWNKKGIGIRIKTFIGKSIAFDDIRNTKIEGKILTIYKYNGKSYDFDIKEIEESDVKKLYDIINQYSRFPKFLNN</sequence>
<evidence type="ECO:0008006" key="4">
    <source>
        <dbReference type="Google" id="ProtNLM"/>
    </source>
</evidence>
<proteinExistence type="predicted"/>
<gene>
    <name evidence="2" type="ORF">SAMN05444412_11040</name>
</gene>
<keyword evidence="1" id="KW-0812">Transmembrane</keyword>
<accession>A0A1H3S2I6</accession>
<name>A0A1H3S2I6_9BACT</name>
<keyword evidence="3" id="KW-1185">Reference proteome</keyword>
<dbReference type="Proteomes" id="UP000199663">
    <property type="component" value="Unassembled WGS sequence"/>
</dbReference>
<feature type="transmembrane region" description="Helical" evidence="1">
    <location>
        <begin position="12"/>
        <end position="36"/>
    </location>
</feature>
<reference evidence="2 3" key="1">
    <citation type="submission" date="2016-10" db="EMBL/GenBank/DDBJ databases">
        <authorList>
            <person name="Varghese N."/>
            <person name="Submissions S."/>
        </authorList>
    </citation>
    <scope>NUCLEOTIDE SEQUENCE [LARGE SCALE GENOMIC DNA]</scope>
    <source>
        <strain evidence="2 3">DSM 17997</strain>
    </source>
</reference>
<comment type="caution">
    <text evidence="2">The sequence shown here is derived from an EMBL/GenBank/DDBJ whole genome shotgun (WGS) entry which is preliminary data.</text>
</comment>